<feature type="compositionally biased region" description="Acidic residues" evidence="1">
    <location>
        <begin position="403"/>
        <end position="424"/>
    </location>
</feature>
<dbReference type="EMBL" id="AOLH01000026">
    <property type="protein sequence ID" value="ELZ70198.1"/>
    <property type="molecule type" value="Genomic_DNA"/>
</dbReference>
<proteinExistence type="predicted"/>
<dbReference type="PANTHER" id="PTHR40707">
    <property type="entry name" value="POSSIBLE NUCLEASE OF RNASE H FOLD, RUVC/YQGF FAMILY"/>
    <property type="match status" value="1"/>
</dbReference>
<feature type="region of interest" description="Disordered" evidence="1">
    <location>
        <begin position="403"/>
        <end position="432"/>
    </location>
</feature>
<evidence type="ECO:0000256" key="1">
    <source>
        <dbReference type="SAM" id="MobiDB-lite"/>
    </source>
</evidence>
<dbReference type="RefSeq" id="WP_004065667.1">
    <property type="nucleotide sequence ID" value="NZ_AOLH01000026.1"/>
</dbReference>
<feature type="compositionally biased region" description="Basic and acidic residues" evidence="1">
    <location>
        <begin position="459"/>
        <end position="480"/>
    </location>
</feature>
<dbReference type="Proteomes" id="UP000011535">
    <property type="component" value="Unassembled WGS sequence"/>
</dbReference>
<evidence type="ECO:0000313" key="3">
    <source>
        <dbReference type="Proteomes" id="UP000011535"/>
    </source>
</evidence>
<evidence type="ECO:0000313" key="2">
    <source>
        <dbReference type="EMBL" id="ELZ70198.1"/>
    </source>
</evidence>
<organism evidence="2 3">
    <name type="scientific">Haloferax lucentense (strain DSM 14919 / JCM 9276 / NCIMB 13854 / Aa 2.2)</name>
    <name type="common">Haloferax alicantei</name>
    <dbReference type="NCBI Taxonomy" id="1230452"/>
    <lineage>
        <taxon>Archaea</taxon>
        <taxon>Methanobacteriati</taxon>
        <taxon>Methanobacteriota</taxon>
        <taxon>Stenosarchaea group</taxon>
        <taxon>Halobacteria</taxon>
        <taxon>Halobacteriales</taxon>
        <taxon>Haloferacaceae</taxon>
        <taxon>Haloferax</taxon>
    </lineage>
</organism>
<accession>M0GF72</accession>
<dbReference type="Pfam" id="PF04312">
    <property type="entry name" value="DUF460"/>
    <property type="match status" value="1"/>
</dbReference>
<reference evidence="2 3" key="1">
    <citation type="journal article" date="2014" name="PLoS Genet.">
        <title>Phylogenetically driven sequencing of extremely halophilic archaea reveals strategies for static and dynamic osmo-response.</title>
        <authorList>
            <person name="Becker E.A."/>
            <person name="Seitzer P.M."/>
            <person name="Tritt A."/>
            <person name="Larsen D."/>
            <person name="Krusor M."/>
            <person name="Yao A.I."/>
            <person name="Wu D."/>
            <person name="Madern D."/>
            <person name="Eisen J.A."/>
            <person name="Darling A.E."/>
            <person name="Facciotti M.T."/>
        </authorList>
    </citation>
    <scope>NUCLEOTIDE SEQUENCE [LARGE SCALE GENOMIC DNA]</scope>
    <source>
        <strain evidence="3">DSM 14919 / CCM 7023 / CIP 107410 / JCM 9276 / NCIMB 13854 / Aa 2.2</strain>
    </source>
</reference>
<dbReference type="PATRIC" id="fig|1230452.3.peg.3400"/>
<dbReference type="InterPro" id="IPR007408">
    <property type="entry name" value="DUF460"/>
</dbReference>
<name>M0GF72_HALL2</name>
<comment type="caution">
    <text evidence="2">The sequence shown here is derived from an EMBL/GenBank/DDBJ whole genome shotgun (WGS) entry which is preliminary data.</text>
</comment>
<sequence>MNDRTSALDSVVFGVDIQSGDIRGDSPSYALVVLDTRDTESDEVRIERDVVSFRKLRRLIERDEPRVVATDNMYELATDKDDLVRFLRWLPHGTQLVQVTGAERPEPLSRVASRHGVPYGKDPMKEAEAAARLALGNVGYEVAAFENTTTVKVSRGRSTGKGGWSQDRYTRRIHGSVKQQSREVESSLKEANLDYERDVTEKYGGYSQALFTVEARPEDIPVSTHRSGDTRVEIERERRDGIEFEPLVKRRDRVIVGIDPGTTTAVAVVGLDGRVLDVHSTRTADTAAVIEWLIERGRPSLVAADVQPMPETVEKFRRSFDAAGWAPASDIPVDEKLHRTREVDYENDHERDALAAALFAFDDHEDQFERISRKVPADVDREEVIARVLASEESVEAVLREMDDDADDGGDDADDESHEEPELTPEEREIRELRSRVERLESHVEDLKSTIEEKDETIEEYKEELSDARREERREARERREVTRLERENGRLERKVESLESDKAELADKLDQLKSLWKLDHSNFADVNTDGSLVPVKIVEQFTNGALDHTIEEYGIAAGDVVYLRDASGAGRTTAERLAEFDPKVVLRSGNLSEVADEVLFEADVPVAPAEGVTIQEIDELAVAKESEVESAISDWEDRAEERQKEQREEMVDQIISEHRAENRRG</sequence>
<dbReference type="PANTHER" id="PTHR40707:SF1">
    <property type="entry name" value="DUF460 DOMAIN-CONTAINING PROTEIN"/>
    <property type="match status" value="1"/>
</dbReference>
<feature type="region of interest" description="Disordered" evidence="1">
    <location>
        <begin position="458"/>
        <end position="480"/>
    </location>
</feature>
<gene>
    <name evidence="2" type="ORF">C456_17342</name>
</gene>
<evidence type="ECO:0008006" key="4">
    <source>
        <dbReference type="Google" id="ProtNLM"/>
    </source>
</evidence>
<protein>
    <recommendedName>
        <fullName evidence="4">DUF460 domain-containing protein</fullName>
    </recommendedName>
</protein>
<feature type="compositionally biased region" description="Basic and acidic residues" evidence="1">
    <location>
        <begin position="636"/>
        <end position="666"/>
    </location>
</feature>
<feature type="region of interest" description="Disordered" evidence="1">
    <location>
        <begin position="633"/>
        <end position="666"/>
    </location>
</feature>
<dbReference type="AlphaFoldDB" id="M0GF72"/>